<protein>
    <submittedName>
        <fullName evidence="1">Uncharacterized protein</fullName>
    </submittedName>
</protein>
<dbReference type="OrthoDB" id="7209629at2"/>
<dbReference type="EMBL" id="FXWG01000002">
    <property type="protein sequence ID" value="SMQ69925.1"/>
    <property type="molecule type" value="Genomic_DNA"/>
</dbReference>
<dbReference type="Proteomes" id="UP000194420">
    <property type="component" value="Unassembled WGS sequence"/>
</dbReference>
<gene>
    <name evidence="1" type="ORF">SAMN06297468_2108</name>
</gene>
<reference evidence="2" key="1">
    <citation type="submission" date="2017-04" db="EMBL/GenBank/DDBJ databases">
        <authorList>
            <person name="Varghese N."/>
            <person name="Submissions S."/>
        </authorList>
    </citation>
    <scope>NUCLEOTIDE SEQUENCE [LARGE SCALE GENOMIC DNA]</scope>
</reference>
<organism evidence="1 2">
    <name type="scientific">Altererythrobacter xiamenensis</name>
    <dbReference type="NCBI Taxonomy" id="1316679"/>
    <lineage>
        <taxon>Bacteria</taxon>
        <taxon>Pseudomonadati</taxon>
        <taxon>Pseudomonadota</taxon>
        <taxon>Alphaproteobacteria</taxon>
        <taxon>Sphingomonadales</taxon>
        <taxon>Erythrobacteraceae</taxon>
        <taxon>Altererythrobacter</taxon>
    </lineage>
</organism>
<dbReference type="AlphaFoldDB" id="A0A1Y6F4V0"/>
<sequence length="248" mass="27498">MVEVGRAGGASSLDLLRSCLADFPDSEYAPFLHARQLFWEFQNEAMRSDKFDESSTQWTELGILLDRYPANPYLNALAAKVLLGDGQCASAQRYIDATFAQGNIYPALELMLATEVSACAPDEKTKSFWEHRTFEIVSTNSQPHPLLELYELTALLAYDQGNLIESLPAKPFNTPPSNAIERIASRIKYSAVSGTPFGSQEELRAVIWNENVRARVSSGLTALAQAKKPGLKLRSIGQTKNRKIRQSI</sequence>
<dbReference type="RefSeq" id="WP_086437942.1">
    <property type="nucleotide sequence ID" value="NZ_FXWG01000002.1"/>
</dbReference>
<evidence type="ECO:0000313" key="1">
    <source>
        <dbReference type="EMBL" id="SMQ69925.1"/>
    </source>
</evidence>
<accession>A0A1Y6F4V0</accession>
<keyword evidence="2" id="KW-1185">Reference proteome</keyword>
<proteinExistence type="predicted"/>
<evidence type="ECO:0000313" key="2">
    <source>
        <dbReference type="Proteomes" id="UP000194420"/>
    </source>
</evidence>
<name>A0A1Y6F4V0_9SPHN</name>